<dbReference type="InterPro" id="IPR025609">
    <property type="entry name" value="Lsm14-like_N"/>
</dbReference>
<dbReference type="GO" id="GO:0006417">
    <property type="term" value="P:regulation of translation"/>
    <property type="evidence" value="ECO:0007669"/>
    <property type="project" value="UniProtKB-KW"/>
</dbReference>
<protein>
    <recommendedName>
        <fullName evidence="3">Sm domain-containing protein</fullName>
    </recommendedName>
</protein>
<dbReference type="SMART" id="SM01271">
    <property type="entry name" value="LSM14"/>
    <property type="match status" value="1"/>
</dbReference>
<dbReference type="PANTHER" id="PTHR13586">
    <property type="entry name" value="SCD6 PROTEIN-RELATED"/>
    <property type="match status" value="1"/>
</dbReference>
<dbReference type="InterPro" id="IPR010920">
    <property type="entry name" value="LSM_dom_sf"/>
</dbReference>
<evidence type="ECO:0000259" key="3">
    <source>
        <dbReference type="PROSITE" id="PS52002"/>
    </source>
</evidence>
<dbReference type="Proteomes" id="UP000694548">
    <property type="component" value="Chromosome sgr15"/>
</dbReference>
<dbReference type="Ensembl" id="ENSNFUT00015032366.1">
    <property type="protein sequence ID" value="ENSNFUP00015030975.1"/>
    <property type="gene ID" value="ENSNFUG00015015104.1"/>
</dbReference>
<reference evidence="4" key="2">
    <citation type="submission" date="2025-08" db="UniProtKB">
        <authorList>
            <consortium name="Ensembl"/>
        </authorList>
    </citation>
    <scope>IDENTIFICATION</scope>
</reference>
<organism evidence="4 5">
    <name type="scientific">Nothobranchius furzeri</name>
    <name type="common">Turquoise killifish</name>
    <dbReference type="NCBI Taxonomy" id="105023"/>
    <lineage>
        <taxon>Eukaryota</taxon>
        <taxon>Metazoa</taxon>
        <taxon>Chordata</taxon>
        <taxon>Craniata</taxon>
        <taxon>Vertebrata</taxon>
        <taxon>Euteleostomi</taxon>
        <taxon>Actinopterygii</taxon>
        <taxon>Neopterygii</taxon>
        <taxon>Teleostei</taxon>
        <taxon>Neoteleostei</taxon>
        <taxon>Acanthomorphata</taxon>
        <taxon>Ovalentaria</taxon>
        <taxon>Atherinomorphae</taxon>
        <taxon>Cyprinodontiformes</taxon>
        <taxon>Nothobranchiidae</taxon>
        <taxon>Nothobranchius</taxon>
    </lineage>
</organism>
<dbReference type="Pfam" id="PF12701">
    <property type="entry name" value="LSM14"/>
    <property type="match status" value="1"/>
</dbReference>
<evidence type="ECO:0000313" key="4">
    <source>
        <dbReference type="Ensembl" id="ENSNFUP00015030975.1"/>
    </source>
</evidence>
<dbReference type="InterPro" id="IPR047575">
    <property type="entry name" value="Sm"/>
</dbReference>
<accession>A0A8C6MD62</accession>
<dbReference type="GeneTree" id="ENSGT00940000156010"/>
<dbReference type="CDD" id="cd01736">
    <property type="entry name" value="LSm14_N"/>
    <property type="match status" value="1"/>
</dbReference>
<dbReference type="SUPFAM" id="SSF50182">
    <property type="entry name" value="Sm-like ribonucleoproteins"/>
    <property type="match status" value="1"/>
</dbReference>
<dbReference type="PANTHER" id="PTHR13586:SF1">
    <property type="entry name" value="PROTEIN LSM14 HOMOLOG B"/>
    <property type="match status" value="1"/>
</dbReference>
<proteinExistence type="predicted"/>
<keyword evidence="1" id="KW-0810">Translation regulation</keyword>
<reference evidence="4" key="3">
    <citation type="submission" date="2025-09" db="UniProtKB">
        <authorList>
            <consortium name="Ensembl"/>
        </authorList>
    </citation>
    <scope>IDENTIFICATION</scope>
</reference>
<dbReference type="GO" id="GO:0003729">
    <property type="term" value="F:mRNA binding"/>
    <property type="evidence" value="ECO:0007669"/>
    <property type="project" value="TreeGrafter"/>
</dbReference>
<dbReference type="Gene3D" id="2.30.30.100">
    <property type="match status" value="1"/>
</dbReference>
<dbReference type="PROSITE" id="PS52002">
    <property type="entry name" value="SM"/>
    <property type="match status" value="1"/>
</dbReference>
<reference evidence="4" key="1">
    <citation type="submission" date="2014-08" db="EMBL/GenBank/DDBJ databases">
        <authorList>
            <person name="Senf B."/>
            <person name="Petzold A."/>
            <person name="Downie B.R."/>
            <person name="Koch P."/>
            <person name="Platzer M."/>
        </authorList>
    </citation>
    <scope>NUCLEOTIDE SEQUENCE [LARGE SCALE GENOMIC DNA]</scope>
    <source>
        <strain evidence="4">GRZ</strain>
    </source>
</reference>
<dbReference type="GO" id="GO:1990904">
    <property type="term" value="C:ribonucleoprotein complex"/>
    <property type="evidence" value="ECO:0007669"/>
    <property type="project" value="UniProtKB-KW"/>
</dbReference>
<evidence type="ECO:0000256" key="1">
    <source>
        <dbReference type="ARBA" id="ARBA00022845"/>
    </source>
</evidence>
<name>A0A8C6MD62_NOTFU</name>
<dbReference type="AlphaFoldDB" id="A0A8C6MD62"/>
<evidence type="ECO:0000313" key="5">
    <source>
        <dbReference type="Proteomes" id="UP000694548"/>
    </source>
</evidence>
<keyword evidence="2" id="KW-0687">Ribonucleoprotein</keyword>
<sequence>MASSKPFIGCKIGLLSKAQNRYEGILYTIDKVNSTAVLANVKCFGTEGRPTDRPTPPKEDVYEYITFRGSDIKDITLCEAPRSYGLPQDPAIIQVLYKNIAWLKLLRISSFQHLFIYYF</sequence>
<keyword evidence="5" id="KW-1185">Reference proteome</keyword>
<feature type="domain" description="Sm" evidence="3">
    <location>
        <begin position="1"/>
        <end position="81"/>
    </location>
</feature>
<evidence type="ECO:0000256" key="2">
    <source>
        <dbReference type="ARBA" id="ARBA00023274"/>
    </source>
</evidence>